<dbReference type="Proteomes" id="UP000789860">
    <property type="component" value="Unassembled WGS sequence"/>
</dbReference>
<accession>A0ACA9MM64</accession>
<reference evidence="1" key="1">
    <citation type="submission" date="2021-06" db="EMBL/GenBank/DDBJ databases">
        <authorList>
            <person name="Kallberg Y."/>
            <person name="Tangrot J."/>
            <person name="Rosling A."/>
        </authorList>
    </citation>
    <scope>NUCLEOTIDE SEQUENCE</scope>
    <source>
        <strain evidence="1">AU212A</strain>
    </source>
</reference>
<evidence type="ECO:0000313" key="1">
    <source>
        <dbReference type="EMBL" id="CAG8595877.1"/>
    </source>
</evidence>
<feature type="non-terminal residue" evidence="1">
    <location>
        <position position="208"/>
    </location>
</feature>
<proteinExistence type="predicted"/>
<name>A0ACA9MM64_9GLOM</name>
<protein>
    <submittedName>
        <fullName evidence="1">9360_t:CDS:1</fullName>
    </submittedName>
</protein>
<evidence type="ECO:0000313" key="2">
    <source>
        <dbReference type="Proteomes" id="UP000789860"/>
    </source>
</evidence>
<sequence length="208" mass="24144">SIEINNNIKETILDHKFWVDLKKLHDFLELFIVFIRQLESNKPYLSSTYKTLQDLKNSIMNNSQILEKLPDIINSEVIRIAGTDNKDKTLSKLTEYLRKLGVALKILSILATSAASECNWSAYGFIHSKLRNRMLTEKAEKLVFIYWNIRILHQLKRSILVRDIHVAEKTCSVTLNNQEQSGDLDNNDINEDNFTNFSNRLLNMLNDS</sequence>
<dbReference type="EMBL" id="CAJVPM010013604">
    <property type="protein sequence ID" value="CAG8595877.1"/>
    <property type="molecule type" value="Genomic_DNA"/>
</dbReference>
<organism evidence="1 2">
    <name type="scientific">Scutellospora calospora</name>
    <dbReference type="NCBI Taxonomy" id="85575"/>
    <lineage>
        <taxon>Eukaryota</taxon>
        <taxon>Fungi</taxon>
        <taxon>Fungi incertae sedis</taxon>
        <taxon>Mucoromycota</taxon>
        <taxon>Glomeromycotina</taxon>
        <taxon>Glomeromycetes</taxon>
        <taxon>Diversisporales</taxon>
        <taxon>Gigasporaceae</taxon>
        <taxon>Scutellospora</taxon>
    </lineage>
</organism>
<feature type="non-terminal residue" evidence="1">
    <location>
        <position position="1"/>
    </location>
</feature>
<keyword evidence="2" id="KW-1185">Reference proteome</keyword>
<gene>
    <name evidence="1" type="ORF">SCALOS_LOCUS6751</name>
</gene>
<comment type="caution">
    <text evidence="1">The sequence shown here is derived from an EMBL/GenBank/DDBJ whole genome shotgun (WGS) entry which is preliminary data.</text>
</comment>